<organism evidence="2 3">
    <name type="scientific">Pleurodeles waltl</name>
    <name type="common">Iberian ribbed newt</name>
    <dbReference type="NCBI Taxonomy" id="8319"/>
    <lineage>
        <taxon>Eukaryota</taxon>
        <taxon>Metazoa</taxon>
        <taxon>Chordata</taxon>
        <taxon>Craniata</taxon>
        <taxon>Vertebrata</taxon>
        <taxon>Euteleostomi</taxon>
        <taxon>Amphibia</taxon>
        <taxon>Batrachia</taxon>
        <taxon>Caudata</taxon>
        <taxon>Salamandroidea</taxon>
        <taxon>Salamandridae</taxon>
        <taxon>Pleurodelinae</taxon>
        <taxon>Pleurodeles</taxon>
    </lineage>
</organism>
<evidence type="ECO:0000256" key="1">
    <source>
        <dbReference type="SAM" id="MobiDB-lite"/>
    </source>
</evidence>
<proteinExistence type="predicted"/>
<feature type="region of interest" description="Disordered" evidence="1">
    <location>
        <begin position="81"/>
        <end position="128"/>
    </location>
</feature>
<dbReference type="AlphaFoldDB" id="A0AAV7U9P4"/>
<feature type="compositionally biased region" description="Basic and acidic residues" evidence="1">
    <location>
        <begin position="81"/>
        <end position="102"/>
    </location>
</feature>
<accession>A0AAV7U9P4</accession>
<evidence type="ECO:0000313" key="3">
    <source>
        <dbReference type="Proteomes" id="UP001066276"/>
    </source>
</evidence>
<sequence>MLVCIRVFVVAFGTKTEQGPFHRRCSTRGRATRPQRWIENYPEGHRSASIFDAVLNLTTPIPNATIPSKIFQYLLTFRSETRSDRNTSEPDGGKKTIEDGVDAHAQWRQKEESLGPVTRKTSSKKNHL</sequence>
<gene>
    <name evidence="2" type="ORF">NDU88_001999</name>
</gene>
<name>A0AAV7U9P4_PLEWA</name>
<protein>
    <submittedName>
        <fullName evidence="2">Uncharacterized protein</fullName>
    </submittedName>
</protein>
<dbReference type="EMBL" id="JANPWB010000005">
    <property type="protein sequence ID" value="KAJ1185205.1"/>
    <property type="molecule type" value="Genomic_DNA"/>
</dbReference>
<comment type="caution">
    <text evidence="2">The sequence shown here is derived from an EMBL/GenBank/DDBJ whole genome shotgun (WGS) entry which is preliminary data.</text>
</comment>
<evidence type="ECO:0000313" key="2">
    <source>
        <dbReference type="EMBL" id="KAJ1185205.1"/>
    </source>
</evidence>
<reference evidence="2" key="1">
    <citation type="journal article" date="2022" name="bioRxiv">
        <title>Sequencing and chromosome-scale assembly of the giantPleurodeles waltlgenome.</title>
        <authorList>
            <person name="Brown T."/>
            <person name="Elewa A."/>
            <person name="Iarovenko S."/>
            <person name="Subramanian E."/>
            <person name="Araus A.J."/>
            <person name="Petzold A."/>
            <person name="Susuki M."/>
            <person name="Suzuki K.-i.T."/>
            <person name="Hayashi T."/>
            <person name="Toyoda A."/>
            <person name="Oliveira C."/>
            <person name="Osipova E."/>
            <person name="Leigh N.D."/>
            <person name="Simon A."/>
            <person name="Yun M.H."/>
        </authorList>
    </citation>
    <scope>NUCLEOTIDE SEQUENCE</scope>
    <source>
        <strain evidence="2">20211129_DDA</strain>
        <tissue evidence="2">Liver</tissue>
    </source>
</reference>
<keyword evidence="3" id="KW-1185">Reference proteome</keyword>
<dbReference type="Proteomes" id="UP001066276">
    <property type="component" value="Chromosome 3_1"/>
</dbReference>